<organism evidence="1">
    <name type="scientific">marine metagenome</name>
    <dbReference type="NCBI Taxonomy" id="408172"/>
    <lineage>
        <taxon>unclassified sequences</taxon>
        <taxon>metagenomes</taxon>
        <taxon>ecological metagenomes</taxon>
    </lineage>
</organism>
<feature type="non-terminal residue" evidence="1">
    <location>
        <position position="82"/>
    </location>
</feature>
<dbReference type="GO" id="GO:1901135">
    <property type="term" value="P:carbohydrate derivative metabolic process"/>
    <property type="evidence" value="ECO:0007669"/>
    <property type="project" value="InterPro"/>
</dbReference>
<name>A0A382YZI5_9ZZZZ</name>
<dbReference type="GO" id="GO:0097367">
    <property type="term" value="F:carbohydrate derivative binding"/>
    <property type="evidence" value="ECO:0007669"/>
    <property type="project" value="InterPro"/>
</dbReference>
<dbReference type="SUPFAM" id="SSF53697">
    <property type="entry name" value="SIS domain"/>
    <property type="match status" value="1"/>
</dbReference>
<dbReference type="AlphaFoldDB" id="A0A382YZI5"/>
<dbReference type="EMBL" id="UINC01179811">
    <property type="protein sequence ID" value="SVD88687.1"/>
    <property type="molecule type" value="Genomic_DNA"/>
</dbReference>
<evidence type="ECO:0000313" key="1">
    <source>
        <dbReference type="EMBL" id="SVD88687.1"/>
    </source>
</evidence>
<protein>
    <submittedName>
        <fullName evidence="1">Uncharacterized protein</fullName>
    </submittedName>
</protein>
<gene>
    <name evidence="1" type="ORF">METZ01_LOCUS441541</name>
</gene>
<reference evidence="1" key="1">
    <citation type="submission" date="2018-05" db="EMBL/GenBank/DDBJ databases">
        <authorList>
            <person name="Lanie J.A."/>
            <person name="Ng W.-L."/>
            <person name="Kazmierczak K.M."/>
            <person name="Andrzejewski T.M."/>
            <person name="Davidsen T.M."/>
            <person name="Wayne K.J."/>
            <person name="Tettelin H."/>
            <person name="Glass J.I."/>
            <person name="Rusch D."/>
            <person name="Podicherti R."/>
            <person name="Tsui H.-C.T."/>
            <person name="Winkler M.E."/>
        </authorList>
    </citation>
    <scope>NUCLEOTIDE SEQUENCE</scope>
</reference>
<proteinExistence type="predicted"/>
<accession>A0A382YZI5</accession>
<sequence>MFTKNIKFKNFIRKKNPKTNKILRNIIKDKTLLEKYPLLNSLTKKFQYSYKKKNIKSFKSYSKVNLIGMGGSIIGAEAIYDF</sequence>
<dbReference type="InterPro" id="IPR046348">
    <property type="entry name" value="SIS_dom_sf"/>
</dbReference>